<proteinExistence type="predicted"/>
<comment type="caution">
    <text evidence="3">The sequence shown here is derived from an EMBL/GenBank/DDBJ whole genome shotgun (WGS) entry which is preliminary data.</text>
</comment>
<evidence type="ECO:0000256" key="1">
    <source>
        <dbReference type="SAM" id="SignalP"/>
    </source>
</evidence>
<keyword evidence="4" id="KW-1185">Reference proteome</keyword>
<keyword evidence="1" id="KW-0732">Signal</keyword>
<name>A0ABX4BTU1_FLAFR</name>
<gene>
    <name evidence="3" type="ORF">B0A65_06030</name>
</gene>
<dbReference type="Proteomes" id="UP000198382">
    <property type="component" value="Unassembled WGS sequence"/>
</dbReference>
<dbReference type="Pfam" id="PF13568">
    <property type="entry name" value="OMP_b-brl_2"/>
    <property type="match status" value="1"/>
</dbReference>
<dbReference type="EMBL" id="MUGV01000012">
    <property type="protein sequence ID" value="OXA80556.1"/>
    <property type="molecule type" value="Genomic_DNA"/>
</dbReference>
<organism evidence="3 4">
    <name type="scientific">Flavobacterium frigidimaris</name>
    <dbReference type="NCBI Taxonomy" id="262320"/>
    <lineage>
        <taxon>Bacteria</taxon>
        <taxon>Pseudomonadati</taxon>
        <taxon>Bacteroidota</taxon>
        <taxon>Flavobacteriia</taxon>
        <taxon>Flavobacteriales</taxon>
        <taxon>Flavobacteriaceae</taxon>
        <taxon>Flavobacterium</taxon>
    </lineage>
</organism>
<protein>
    <recommendedName>
        <fullName evidence="2">Outer membrane protein beta-barrel domain-containing protein</fullName>
    </recommendedName>
</protein>
<feature type="chain" id="PRO_5046365189" description="Outer membrane protein beta-barrel domain-containing protein" evidence="1">
    <location>
        <begin position="22"/>
        <end position="204"/>
    </location>
</feature>
<evidence type="ECO:0000313" key="3">
    <source>
        <dbReference type="EMBL" id="OXA80556.1"/>
    </source>
</evidence>
<dbReference type="RefSeq" id="WP_074660063.1">
    <property type="nucleotide sequence ID" value="NZ_MUGV01000012.1"/>
</dbReference>
<sequence length="204" mass="23096">MKYSNLLLVIIAFFGFQNGHAQTSFKPGLRAGFSFSNISEMNSDYKTDFYIGGFGEINIKKHYALQPEIIYIREGADNLARIYYEGDSKKIEYRDLQLGYLSFGLMNKFTFGPGIQFQFGPSLDILVNDNLVRKKTYNDVAILAGVAYRLPSGLTIEGRVKKGLADVLESSYYNNDGSNTVLFRDYNRNVNFQLGLSYAFEGKK</sequence>
<reference evidence="3 4" key="1">
    <citation type="submission" date="2016-11" db="EMBL/GenBank/DDBJ databases">
        <title>Whole genomes of Flavobacteriaceae.</title>
        <authorList>
            <person name="Stine C."/>
            <person name="Li C."/>
            <person name="Tadesse D."/>
        </authorList>
    </citation>
    <scope>NUCLEOTIDE SEQUENCE [LARGE SCALE GENOMIC DNA]</scope>
    <source>
        <strain evidence="3 4">DSM 15937</strain>
    </source>
</reference>
<evidence type="ECO:0000259" key="2">
    <source>
        <dbReference type="Pfam" id="PF13568"/>
    </source>
</evidence>
<feature type="domain" description="Outer membrane protein beta-barrel" evidence="2">
    <location>
        <begin position="21"/>
        <end position="168"/>
    </location>
</feature>
<feature type="signal peptide" evidence="1">
    <location>
        <begin position="1"/>
        <end position="21"/>
    </location>
</feature>
<dbReference type="InterPro" id="IPR025665">
    <property type="entry name" value="Beta-barrel_OMP_2"/>
</dbReference>
<evidence type="ECO:0000313" key="4">
    <source>
        <dbReference type="Proteomes" id="UP000198382"/>
    </source>
</evidence>
<accession>A0ABX4BTU1</accession>